<reference evidence="3 4" key="1">
    <citation type="submission" date="2020-06" db="EMBL/GenBank/DDBJ databases">
        <authorList>
            <person name="Criscuolo A."/>
        </authorList>
    </citation>
    <scope>NUCLEOTIDE SEQUENCE [LARGE SCALE GENOMIC DNA]</scope>
    <source>
        <strain evidence="3">1804121828</strain>
    </source>
</reference>
<evidence type="ECO:0000259" key="1">
    <source>
        <dbReference type="PROSITE" id="PS51201"/>
    </source>
</evidence>
<dbReference type="PROSITE" id="PS51202">
    <property type="entry name" value="RCK_C"/>
    <property type="match status" value="1"/>
</dbReference>
<dbReference type="EMBL" id="CAIJCS010000014">
    <property type="protein sequence ID" value="CAC9924710.1"/>
    <property type="molecule type" value="Genomic_DNA"/>
</dbReference>
<dbReference type="Gene3D" id="3.30.70.1450">
    <property type="entry name" value="Regulator of K+ conductance, C-terminal domain"/>
    <property type="match status" value="1"/>
</dbReference>
<accession>A0A6V6XZS8</accession>
<evidence type="ECO:0000259" key="2">
    <source>
        <dbReference type="PROSITE" id="PS51202"/>
    </source>
</evidence>
<dbReference type="PANTHER" id="PTHR43833">
    <property type="entry name" value="POTASSIUM CHANNEL PROTEIN 2-RELATED-RELATED"/>
    <property type="match status" value="1"/>
</dbReference>
<dbReference type="AlphaFoldDB" id="A0A6V6XZS8"/>
<feature type="domain" description="RCK N-terminal" evidence="1">
    <location>
        <begin position="2"/>
        <end position="122"/>
    </location>
</feature>
<dbReference type="SUPFAM" id="SSF116726">
    <property type="entry name" value="TrkA C-terminal domain-like"/>
    <property type="match status" value="1"/>
</dbReference>
<dbReference type="InterPro" id="IPR006037">
    <property type="entry name" value="RCK_C"/>
</dbReference>
<dbReference type="GO" id="GO:0006813">
    <property type="term" value="P:potassium ion transport"/>
    <property type="evidence" value="ECO:0007669"/>
    <property type="project" value="InterPro"/>
</dbReference>
<dbReference type="GO" id="GO:0008324">
    <property type="term" value="F:monoatomic cation transmembrane transporter activity"/>
    <property type="evidence" value="ECO:0007669"/>
    <property type="project" value="InterPro"/>
</dbReference>
<dbReference type="Pfam" id="PF02254">
    <property type="entry name" value="TrkA_N"/>
    <property type="match status" value="1"/>
</dbReference>
<organism evidence="3 4">
    <name type="scientific">Aedoeadaptatus nemausensis</name>
    <dbReference type="NCBI Taxonomy" id="2582829"/>
    <lineage>
        <taxon>Bacteria</taxon>
        <taxon>Bacillati</taxon>
        <taxon>Bacillota</taxon>
        <taxon>Tissierellia</taxon>
        <taxon>Tissierellales</taxon>
        <taxon>Peptoniphilaceae</taxon>
        <taxon>Aedoeadaptatus</taxon>
    </lineage>
</organism>
<dbReference type="InterPro" id="IPR003148">
    <property type="entry name" value="RCK_N"/>
</dbReference>
<dbReference type="Pfam" id="PF02080">
    <property type="entry name" value="TrkA_C"/>
    <property type="match status" value="1"/>
</dbReference>
<dbReference type="InterPro" id="IPR050721">
    <property type="entry name" value="Trk_Ktr_HKT_K-transport"/>
</dbReference>
<sequence length="222" mass="24569">MAKSFIVFGIGRLGSTVAKELYAMHNDVLAVDVNVEKVKSISEDVTTAIQADIMDSDVLEDLGLGNFDCAVIAIGSSLESAIMATIACVEAGVPTIIAKAPTKRYGSILKRLGAHKIIYPEVDMGVRLAKSLSDNGISDYFEISKNYGIIEYEVAEDWEGKTVRLLDFREHFHVNVIAIRRNENLIVHNIADEVLRTGDAIIFFGSDEDLREIQKEHRIEKN</sequence>
<feature type="domain" description="RCK C-terminal" evidence="2">
    <location>
        <begin position="136"/>
        <end position="219"/>
    </location>
</feature>
<evidence type="ECO:0000313" key="4">
    <source>
        <dbReference type="Proteomes" id="UP000586454"/>
    </source>
</evidence>
<dbReference type="Gene3D" id="3.40.50.720">
    <property type="entry name" value="NAD(P)-binding Rossmann-like Domain"/>
    <property type="match status" value="1"/>
</dbReference>
<dbReference type="PANTHER" id="PTHR43833:SF7">
    <property type="entry name" value="KTR SYSTEM POTASSIUM UPTAKE PROTEIN C"/>
    <property type="match status" value="1"/>
</dbReference>
<dbReference type="PROSITE" id="PS51201">
    <property type="entry name" value="RCK_N"/>
    <property type="match status" value="1"/>
</dbReference>
<dbReference type="SUPFAM" id="SSF51735">
    <property type="entry name" value="NAD(P)-binding Rossmann-fold domains"/>
    <property type="match status" value="1"/>
</dbReference>
<keyword evidence="4" id="KW-1185">Reference proteome</keyword>
<dbReference type="RefSeq" id="WP_180498528.1">
    <property type="nucleotide sequence ID" value="NZ_CAIJCS010000014.1"/>
</dbReference>
<evidence type="ECO:0000313" key="3">
    <source>
        <dbReference type="EMBL" id="CAC9924710.1"/>
    </source>
</evidence>
<proteinExistence type="predicted"/>
<dbReference type="InterPro" id="IPR036291">
    <property type="entry name" value="NAD(P)-bd_dom_sf"/>
</dbReference>
<comment type="caution">
    <text evidence="3">The sequence shown here is derived from an EMBL/GenBank/DDBJ whole genome shotgun (WGS) entry which is preliminary data.</text>
</comment>
<name>A0A6V6XZS8_9FIRM</name>
<dbReference type="InterPro" id="IPR036721">
    <property type="entry name" value="RCK_C_sf"/>
</dbReference>
<protein>
    <submittedName>
        <fullName evidence="3">TrkA protein</fullName>
    </submittedName>
</protein>
<dbReference type="Proteomes" id="UP000586454">
    <property type="component" value="Unassembled WGS sequence"/>
</dbReference>
<gene>
    <name evidence="3" type="ORF">PEPNEM18_00303</name>
</gene>